<reference evidence="4 5" key="1">
    <citation type="submission" date="2019-04" db="EMBL/GenBank/DDBJ databases">
        <title>Development of a multi-locus typing scheme for an Enterobacteriaceae linear plasmid that mediates inter-species transfer of flagella.</title>
        <authorList>
            <person name="Robertson J."/>
            <person name="Lin J."/>
            <person name="Wren-Hedegus A."/>
            <person name="Arya G."/>
            <person name="Carrillo C."/>
            <person name="Nash J.H.E."/>
        </authorList>
    </citation>
    <scope>NUCLEOTIDE SEQUENCE [LARGE SCALE GENOMIC DNA]</scope>
    <source>
        <strain evidence="4 5">SA20130280</strain>
        <plasmid evidence="5">psa20130280.1</plasmid>
    </source>
</reference>
<dbReference type="Pfam" id="PF08401">
    <property type="entry name" value="ArdcN"/>
    <property type="match status" value="1"/>
</dbReference>
<name>A0A4P7LXF3_SALSE</name>
<dbReference type="Pfam" id="PF18818">
    <property type="entry name" value="MPTase-PolyVal"/>
    <property type="match status" value="1"/>
</dbReference>
<organism evidence="4 5">
    <name type="scientific">Salmonella senftenberg</name>
    <dbReference type="NCBI Taxonomy" id="28150"/>
    <lineage>
        <taxon>Bacteria</taxon>
        <taxon>Pseudomonadati</taxon>
        <taxon>Pseudomonadota</taxon>
        <taxon>Gammaproteobacteria</taxon>
        <taxon>Enterobacterales</taxon>
        <taxon>Enterobacteriaceae</taxon>
        <taxon>Salmonella</taxon>
    </lineage>
</organism>
<dbReference type="InterPro" id="IPR013610">
    <property type="entry name" value="ArdC_N"/>
</dbReference>
<sequence length="383" mass="43567">MAFYKKRTSSDPGMSKEDKMNLFMETRKAEIIESLNQLPDDKPIWQSPVFTTKYINPVSGAKYNIENSVLLLGQMRERALKNPDEKEKLPFFMTFNQAKNSGLIVPKGTKSFAILKRFGKKYEVTKLDEATGQEEIEERFRRAASIDFVFNISDLEGELSAKLQRNMSMGFSKATNEEAKVILEALEATSPVKITRVTDFNSSSGSYYVPSAEFINLPPSSLFRNVIEEISTLAHEIAHSWGHSSRLNRETLNTYSQDNKARAEEELVANVASQAVVNHFGLELDDKRQFESYEKNHDTYDFGWAKLLKDNPDSITTAIQNADKTAGKMIAEVELWLSNKLKDNPDLAVSEFIKDRINKKQEKEETPEENPTPEISTRRKPSI</sequence>
<feature type="region of interest" description="Disordered" evidence="1">
    <location>
        <begin position="357"/>
        <end position="383"/>
    </location>
</feature>
<feature type="domain" description="N-terminal" evidence="2">
    <location>
        <begin position="26"/>
        <end position="139"/>
    </location>
</feature>
<evidence type="ECO:0000313" key="4">
    <source>
        <dbReference type="EMBL" id="QBY65746.1"/>
    </source>
</evidence>
<accession>A0A4P7LXF3</accession>
<evidence type="ECO:0000259" key="3">
    <source>
        <dbReference type="Pfam" id="PF18818"/>
    </source>
</evidence>
<dbReference type="AlphaFoldDB" id="A0A4P7LXF3"/>
<dbReference type="Proteomes" id="UP000295223">
    <property type="component" value="Plasmid pSA20130280.1"/>
</dbReference>
<evidence type="ECO:0000256" key="1">
    <source>
        <dbReference type="SAM" id="MobiDB-lite"/>
    </source>
</evidence>
<dbReference type="EMBL" id="CP038594">
    <property type="protein sequence ID" value="QBY65746.1"/>
    <property type="molecule type" value="Genomic_DNA"/>
</dbReference>
<keyword evidence="4" id="KW-0614">Plasmid</keyword>
<geneLocation type="plasmid" evidence="5">
    <name>psa20130280.1</name>
</geneLocation>
<protein>
    <submittedName>
        <fullName evidence="4">DUF1738 domain-containing protein</fullName>
    </submittedName>
</protein>
<proteinExistence type="predicted"/>
<evidence type="ECO:0000259" key="2">
    <source>
        <dbReference type="Pfam" id="PF08401"/>
    </source>
</evidence>
<dbReference type="RefSeq" id="WP_039505228.1">
    <property type="nucleotide sequence ID" value="NZ_CP038592.1"/>
</dbReference>
<evidence type="ECO:0000313" key="5">
    <source>
        <dbReference type="Proteomes" id="UP000295223"/>
    </source>
</evidence>
<dbReference type="InterPro" id="IPR041459">
    <property type="entry name" value="MPTase-PolyVal"/>
</dbReference>
<feature type="domain" description="Polyvalent protein metallopeptidase" evidence="3">
    <location>
        <begin position="201"/>
        <end position="318"/>
    </location>
</feature>
<dbReference type="GO" id="GO:0003697">
    <property type="term" value="F:single-stranded DNA binding"/>
    <property type="evidence" value="ECO:0007669"/>
    <property type="project" value="InterPro"/>
</dbReference>
<gene>
    <name evidence="4" type="ORF">E5F22_24090</name>
</gene>